<name>A0A1S3CAV3_CUCME</name>
<reference evidence="6" key="1">
    <citation type="submission" date="2025-08" db="UniProtKB">
        <authorList>
            <consortium name="RefSeq"/>
        </authorList>
    </citation>
    <scope>IDENTIFICATION</scope>
    <source>
        <tissue evidence="6">Stem</tissue>
    </source>
</reference>
<dbReference type="InterPro" id="IPR033140">
    <property type="entry name" value="Lipase_GDXG_put_SER_AS"/>
</dbReference>
<dbReference type="RefSeq" id="XP_008459209.3">
    <property type="nucleotide sequence ID" value="XM_008460987.3"/>
</dbReference>
<evidence type="ECO:0000256" key="3">
    <source>
        <dbReference type="SAM" id="Phobius"/>
    </source>
</evidence>
<comment type="similarity">
    <text evidence="1">Belongs to the 'GDXG' lipolytic enzyme family.</text>
</comment>
<dbReference type="eggNOG" id="KOG1515">
    <property type="taxonomic scope" value="Eukaryota"/>
</dbReference>
<dbReference type="PANTHER" id="PTHR23024:SF467">
    <property type="entry name" value="CARBOXYLESTERASE 12-RELATED"/>
    <property type="match status" value="1"/>
</dbReference>
<dbReference type="PROSITE" id="PS01174">
    <property type="entry name" value="LIPASE_GDXG_SER"/>
    <property type="match status" value="1"/>
</dbReference>
<keyword evidence="5" id="KW-1185">Reference proteome</keyword>
<evidence type="ECO:0000256" key="1">
    <source>
        <dbReference type="ARBA" id="ARBA00010515"/>
    </source>
</evidence>
<dbReference type="InterPro" id="IPR050466">
    <property type="entry name" value="Carboxylest/Gibb_receptor"/>
</dbReference>
<evidence type="ECO:0000313" key="6">
    <source>
        <dbReference type="RefSeq" id="XP_008459209.3"/>
    </source>
</evidence>
<dbReference type="GO" id="GO:0016787">
    <property type="term" value="F:hydrolase activity"/>
    <property type="evidence" value="ECO:0007669"/>
    <property type="project" value="InterPro"/>
</dbReference>
<keyword evidence="3" id="KW-1133">Transmembrane helix</keyword>
<accession>A0A1S3CAV3</accession>
<gene>
    <name evidence="6" type="primary">LOC103498400</name>
</gene>
<feature type="transmembrane region" description="Helical" evidence="3">
    <location>
        <begin position="52"/>
        <end position="73"/>
    </location>
</feature>
<feature type="active site" evidence="2">
    <location>
        <position position="232"/>
    </location>
</feature>
<proteinExistence type="inferred from homology"/>
<keyword evidence="3" id="KW-0812">Transmembrane</keyword>
<dbReference type="SUPFAM" id="SSF53474">
    <property type="entry name" value="alpha/beta-Hydrolases"/>
    <property type="match status" value="1"/>
</dbReference>
<dbReference type="Pfam" id="PF07859">
    <property type="entry name" value="Abhydrolase_3"/>
    <property type="match status" value="1"/>
</dbReference>
<dbReference type="InterPro" id="IPR013094">
    <property type="entry name" value="AB_hydrolase_3"/>
</dbReference>
<dbReference type="FunCoup" id="A0A1S3CAV3">
    <property type="interactions" value="308"/>
</dbReference>
<dbReference type="Proteomes" id="UP001652600">
    <property type="component" value="Chromosome 11"/>
</dbReference>
<feature type="domain" description="Alpha/beta hydrolase fold-3" evidence="4">
    <location>
        <begin position="144"/>
        <end position="363"/>
    </location>
</feature>
<dbReference type="AlphaFoldDB" id="A0A1S3CAV3"/>
<protein>
    <submittedName>
        <fullName evidence="6">Probable carboxylesterase 7</fullName>
    </submittedName>
</protein>
<sequence length="389" mass="43836">MENYLAPIISRKALTTHLFYVYQLQLIKIKAIRKRYSFLYWHKIKRLRNFSFNYILLFVCRFFLLSSLLSPMASTEIAHNFSPMIIVYKDGRTERLVGNELIDPSLDPLTGVESKDIIISPETPVSARIYRPKPTAEPHKLPLLIYFHGGGFCIESAFSPTYHNHLNSLVAEANVIAISVEYRRAPEYPLPIAYEDCWTALKWVAAHSAGTGPEEWLNEIADLNRVYFAGDSAGANIANKMAIRVGIEGVAGLNLKGLMLIHPYFWGEKLIGDEEKLKPEDRWFIEKLWYLACPTISGLDDPVVNPEFEPKLGGLAAERVAVYVAEKDSLKDRGWFYSECLKKSGWGGAVEVVETKGQGHVFHLFNPTSDDAVDFVGKLATFINGGSRD</sequence>
<dbReference type="InParanoid" id="A0A1S3CAV3"/>
<dbReference type="KEGG" id="cmo:103498400"/>
<dbReference type="InterPro" id="IPR029058">
    <property type="entry name" value="AB_hydrolase_fold"/>
</dbReference>
<keyword evidence="3" id="KW-0472">Membrane</keyword>
<dbReference type="PANTHER" id="PTHR23024">
    <property type="entry name" value="ARYLACETAMIDE DEACETYLASE"/>
    <property type="match status" value="1"/>
</dbReference>
<dbReference type="GeneID" id="103498400"/>
<dbReference type="Gene3D" id="3.40.50.1820">
    <property type="entry name" value="alpha/beta hydrolase"/>
    <property type="match status" value="1"/>
</dbReference>
<organism evidence="5 6">
    <name type="scientific">Cucumis melo</name>
    <name type="common">Muskmelon</name>
    <dbReference type="NCBI Taxonomy" id="3656"/>
    <lineage>
        <taxon>Eukaryota</taxon>
        <taxon>Viridiplantae</taxon>
        <taxon>Streptophyta</taxon>
        <taxon>Embryophyta</taxon>
        <taxon>Tracheophyta</taxon>
        <taxon>Spermatophyta</taxon>
        <taxon>Magnoliopsida</taxon>
        <taxon>eudicotyledons</taxon>
        <taxon>Gunneridae</taxon>
        <taxon>Pentapetalae</taxon>
        <taxon>rosids</taxon>
        <taxon>fabids</taxon>
        <taxon>Cucurbitales</taxon>
        <taxon>Cucurbitaceae</taxon>
        <taxon>Benincaseae</taxon>
        <taxon>Cucumis</taxon>
    </lineage>
</organism>
<evidence type="ECO:0000256" key="2">
    <source>
        <dbReference type="PROSITE-ProRule" id="PRU10038"/>
    </source>
</evidence>
<evidence type="ECO:0000259" key="4">
    <source>
        <dbReference type="Pfam" id="PF07859"/>
    </source>
</evidence>
<evidence type="ECO:0000313" key="5">
    <source>
        <dbReference type="Proteomes" id="UP001652600"/>
    </source>
</evidence>